<dbReference type="CDD" id="cd04371">
    <property type="entry name" value="DEP"/>
    <property type="match status" value="2"/>
</dbReference>
<dbReference type="InterPro" id="IPR036388">
    <property type="entry name" value="WH-like_DNA-bd_sf"/>
</dbReference>
<reference evidence="2" key="1">
    <citation type="submission" date="2021-01" db="EMBL/GenBank/DDBJ databases">
        <authorList>
            <person name="Corre E."/>
            <person name="Pelletier E."/>
            <person name="Niang G."/>
            <person name="Scheremetjew M."/>
            <person name="Finn R."/>
            <person name="Kale V."/>
            <person name="Holt S."/>
            <person name="Cochrane G."/>
            <person name="Meng A."/>
            <person name="Brown T."/>
            <person name="Cohen L."/>
        </authorList>
    </citation>
    <scope>NUCLEOTIDE SEQUENCE</scope>
    <source>
        <strain evidence="2">CCMP 769</strain>
    </source>
</reference>
<dbReference type="Pfam" id="PF00610">
    <property type="entry name" value="DEP"/>
    <property type="match status" value="1"/>
</dbReference>
<name>A0A7S2ZS71_9RHOD</name>
<gene>
    <name evidence="2" type="ORF">RMAR00112_LOCUS15670</name>
</gene>
<dbReference type="GO" id="GO:0035556">
    <property type="term" value="P:intracellular signal transduction"/>
    <property type="evidence" value="ECO:0007669"/>
    <property type="project" value="InterPro"/>
</dbReference>
<proteinExistence type="predicted"/>
<dbReference type="SMART" id="SM00049">
    <property type="entry name" value="DEP"/>
    <property type="match status" value="2"/>
</dbReference>
<dbReference type="SUPFAM" id="SSF46785">
    <property type="entry name" value="Winged helix' DNA-binding domain"/>
    <property type="match status" value="1"/>
</dbReference>
<dbReference type="InterPro" id="IPR000591">
    <property type="entry name" value="DEP_dom"/>
</dbReference>
<dbReference type="PROSITE" id="PS50186">
    <property type="entry name" value="DEP"/>
    <property type="match status" value="1"/>
</dbReference>
<evidence type="ECO:0000259" key="1">
    <source>
        <dbReference type="PROSITE" id="PS50186"/>
    </source>
</evidence>
<evidence type="ECO:0000313" key="2">
    <source>
        <dbReference type="EMBL" id="CAE0047689.1"/>
    </source>
</evidence>
<dbReference type="Gene3D" id="1.10.10.10">
    <property type="entry name" value="Winged helix-like DNA-binding domain superfamily/Winged helix DNA-binding domain"/>
    <property type="match status" value="2"/>
</dbReference>
<feature type="domain" description="DEP" evidence="1">
    <location>
        <begin position="11"/>
        <end position="85"/>
    </location>
</feature>
<dbReference type="InterPro" id="IPR036390">
    <property type="entry name" value="WH_DNA-bd_sf"/>
</dbReference>
<accession>A0A7S2ZS71</accession>
<protein>
    <recommendedName>
        <fullName evidence="1">DEP domain-containing protein</fullName>
    </recommendedName>
</protein>
<organism evidence="2">
    <name type="scientific">Rhodosorus marinus</name>
    <dbReference type="NCBI Taxonomy" id="101924"/>
    <lineage>
        <taxon>Eukaryota</taxon>
        <taxon>Rhodophyta</taxon>
        <taxon>Stylonematophyceae</taxon>
        <taxon>Stylonematales</taxon>
        <taxon>Stylonemataceae</taxon>
        <taxon>Rhodosorus</taxon>
    </lineage>
</organism>
<dbReference type="EMBL" id="HBHW01020184">
    <property type="protein sequence ID" value="CAE0047689.1"/>
    <property type="molecule type" value="Transcribed_RNA"/>
</dbReference>
<dbReference type="AlphaFoldDB" id="A0A7S2ZS71"/>
<sequence>MLVEEELLHCLENSGVVRARRKMWRSLPDSFRGGDAVKVWVTAEAAYNRYDGLGKGQMMLERGLISPVGGRKKKFDVNTFYKITRAESKFWDGAFEEPDQKLLVRLVIDNIVVDAKSRGSTFPSYFSSREAVKLWVARGTVPDIRMAVKVGEKLVESRLIEPVGHKRPFANKKRYFAVTVAQQDEITATDDLVAFFEGNEGKTKKSIVFKKFVTSIVINNKSSLETVHAEFVEEELEKEERASGFGSRLSAIRHSLVSIGGNDMTFEEEDLSVPFFEPRSVPFFG</sequence>